<proteinExistence type="predicted"/>
<dbReference type="SUPFAM" id="SSF46785">
    <property type="entry name" value="Winged helix' DNA-binding domain"/>
    <property type="match status" value="1"/>
</dbReference>
<evidence type="ECO:0000259" key="4">
    <source>
        <dbReference type="PROSITE" id="PS50042"/>
    </source>
</evidence>
<dbReference type="GO" id="GO:0003700">
    <property type="term" value="F:DNA-binding transcription factor activity"/>
    <property type="evidence" value="ECO:0007669"/>
    <property type="project" value="TreeGrafter"/>
</dbReference>
<dbReference type="CDD" id="cd00038">
    <property type="entry name" value="CAP_ED"/>
    <property type="match status" value="1"/>
</dbReference>
<dbReference type="Proteomes" id="UP000004416">
    <property type="component" value="Unassembled WGS sequence"/>
</dbReference>
<keyword evidence="1" id="KW-0805">Transcription regulation</keyword>
<evidence type="ECO:0000256" key="2">
    <source>
        <dbReference type="ARBA" id="ARBA00023125"/>
    </source>
</evidence>
<organism evidence="6 7">
    <name type="scientific">Desulfitobacterium hafniense DP7</name>
    <dbReference type="NCBI Taxonomy" id="537010"/>
    <lineage>
        <taxon>Bacteria</taxon>
        <taxon>Bacillati</taxon>
        <taxon>Bacillota</taxon>
        <taxon>Clostridia</taxon>
        <taxon>Eubacteriales</taxon>
        <taxon>Desulfitobacteriaceae</taxon>
        <taxon>Desulfitobacterium</taxon>
    </lineage>
</organism>
<accession>G9XMC2</accession>
<dbReference type="Gene3D" id="2.60.120.10">
    <property type="entry name" value="Jelly Rolls"/>
    <property type="match status" value="1"/>
</dbReference>
<protein>
    <submittedName>
        <fullName evidence="6">Cyclic nucleotide-binding domain protein</fullName>
    </submittedName>
</protein>
<dbReference type="SMART" id="SM00419">
    <property type="entry name" value="HTH_CRP"/>
    <property type="match status" value="1"/>
</dbReference>
<sequence>MIVYERKRSMASNITGFELFKSNPNWQELPDSFWEFCSAHGRVRHYAAKQFLFFFGEESNSVYFLLKGRIQILLMSEFTEKIFRILQPPAFFPEVVLDSKTYPYAALTAEASDVFVLDRKALVQYFKENPSALLPFYQNMALDLRRAYRQIKNIALGDARSRLGAKLFALAHVHGQETPEGILITVPLTATELAGMCSLARESVSRILSELRDLGILKMEKKQITISDLEQLRSWIHERQNSL</sequence>
<feature type="domain" description="HTH crp-type" evidence="5">
    <location>
        <begin position="157"/>
        <end position="230"/>
    </location>
</feature>
<dbReference type="Pfam" id="PF00027">
    <property type="entry name" value="cNMP_binding"/>
    <property type="match status" value="1"/>
</dbReference>
<dbReference type="PANTHER" id="PTHR24567">
    <property type="entry name" value="CRP FAMILY TRANSCRIPTIONAL REGULATORY PROTEIN"/>
    <property type="match status" value="1"/>
</dbReference>
<evidence type="ECO:0000313" key="7">
    <source>
        <dbReference type="Proteomes" id="UP000004416"/>
    </source>
</evidence>
<keyword evidence="2" id="KW-0238">DNA-binding</keyword>
<dbReference type="HOGENOM" id="CLU_075053_3_6_9"/>
<dbReference type="InterPro" id="IPR036388">
    <property type="entry name" value="WH-like_DNA-bd_sf"/>
</dbReference>
<reference evidence="6 7" key="1">
    <citation type="submission" date="2011-08" db="EMBL/GenBank/DDBJ databases">
        <authorList>
            <person name="Weinstock G."/>
            <person name="Sodergren E."/>
            <person name="Clifton S."/>
            <person name="Fulton L."/>
            <person name="Fulton B."/>
            <person name="Courtney L."/>
            <person name="Fronick C."/>
            <person name="Harrison M."/>
            <person name="Strong C."/>
            <person name="Farmer C."/>
            <person name="Delahaunty K."/>
            <person name="Markovic C."/>
            <person name="Hall O."/>
            <person name="Minx P."/>
            <person name="Tomlinson C."/>
            <person name="Mitreva M."/>
            <person name="Hou S."/>
            <person name="Chen J."/>
            <person name="Wollam A."/>
            <person name="Pepin K.H."/>
            <person name="Johnson M."/>
            <person name="Bhonagiri V."/>
            <person name="Zhang X."/>
            <person name="Suruliraj S."/>
            <person name="Warren W."/>
            <person name="Chinwalla A."/>
            <person name="Mardis E.R."/>
            <person name="Wilson R.K."/>
        </authorList>
    </citation>
    <scope>NUCLEOTIDE SEQUENCE [LARGE SCALE GENOMIC DNA]</scope>
    <source>
        <strain evidence="6 7">DP7</strain>
    </source>
</reference>
<dbReference type="GO" id="GO:0005829">
    <property type="term" value="C:cytosol"/>
    <property type="evidence" value="ECO:0007669"/>
    <property type="project" value="TreeGrafter"/>
</dbReference>
<dbReference type="SMART" id="SM00100">
    <property type="entry name" value="cNMP"/>
    <property type="match status" value="1"/>
</dbReference>
<dbReference type="PANTHER" id="PTHR24567:SF74">
    <property type="entry name" value="HTH-TYPE TRANSCRIPTIONAL REGULATOR ARCR"/>
    <property type="match status" value="1"/>
</dbReference>
<dbReference type="SUPFAM" id="SSF51206">
    <property type="entry name" value="cAMP-binding domain-like"/>
    <property type="match status" value="1"/>
</dbReference>
<comment type="caution">
    <text evidence="6">The sequence shown here is derived from an EMBL/GenBank/DDBJ whole genome shotgun (WGS) entry which is preliminary data.</text>
</comment>
<dbReference type="Pfam" id="PF13545">
    <property type="entry name" value="HTH_Crp_2"/>
    <property type="match status" value="1"/>
</dbReference>
<name>G9XMC2_DESHA</name>
<dbReference type="InterPro" id="IPR014710">
    <property type="entry name" value="RmlC-like_jellyroll"/>
</dbReference>
<evidence type="ECO:0000256" key="3">
    <source>
        <dbReference type="ARBA" id="ARBA00023163"/>
    </source>
</evidence>
<keyword evidence="3" id="KW-0804">Transcription</keyword>
<dbReference type="InterPro" id="IPR036390">
    <property type="entry name" value="WH_DNA-bd_sf"/>
</dbReference>
<dbReference type="PATRIC" id="fig|537010.4.peg.1976"/>
<dbReference type="InterPro" id="IPR018490">
    <property type="entry name" value="cNMP-bd_dom_sf"/>
</dbReference>
<feature type="domain" description="Cyclic nucleotide-binding" evidence="4">
    <location>
        <begin position="44"/>
        <end position="143"/>
    </location>
</feature>
<dbReference type="InterPro" id="IPR012318">
    <property type="entry name" value="HTH_CRP"/>
</dbReference>
<evidence type="ECO:0000313" key="6">
    <source>
        <dbReference type="EMBL" id="EHL07217.1"/>
    </source>
</evidence>
<dbReference type="AlphaFoldDB" id="G9XMC2"/>
<dbReference type="InterPro" id="IPR000595">
    <property type="entry name" value="cNMP-bd_dom"/>
</dbReference>
<dbReference type="GO" id="GO:0003677">
    <property type="term" value="F:DNA binding"/>
    <property type="evidence" value="ECO:0007669"/>
    <property type="project" value="UniProtKB-KW"/>
</dbReference>
<evidence type="ECO:0000259" key="5">
    <source>
        <dbReference type="PROSITE" id="PS51063"/>
    </source>
</evidence>
<dbReference type="InterPro" id="IPR050397">
    <property type="entry name" value="Env_Response_Regulators"/>
</dbReference>
<dbReference type="PROSITE" id="PS50042">
    <property type="entry name" value="CNMP_BINDING_3"/>
    <property type="match status" value="1"/>
</dbReference>
<gene>
    <name evidence="6" type="ORF">HMPREF0322_02108</name>
</gene>
<dbReference type="EMBL" id="AFZX01000046">
    <property type="protein sequence ID" value="EHL07217.1"/>
    <property type="molecule type" value="Genomic_DNA"/>
</dbReference>
<dbReference type="PROSITE" id="PS51063">
    <property type="entry name" value="HTH_CRP_2"/>
    <property type="match status" value="1"/>
</dbReference>
<evidence type="ECO:0000256" key="1">
    <source>
        <dbReference type="ARBA" id="ARBA00023015"/>
    </source>
</evidence>
<dbReference type="Gene3D" id="1.10.10.10">
    <property type="entry name" value="Winged helix-like DNA-binding domain superfamily/Winged helix DNA-binding domain"/>
    <property type="match status" value="1"/>
</dbReference>